<dbReference type="Proteomes" id="UP001163846">
    <property type="component" value="Unassembled WGS sequence"/>
</dbReference>
<dbReference type="AlphaFoldDB" id="A0AA38UCF3"/>
<organism evidence="1 2">
    <name type="scientific">Lentinula raphanica</name>
    <dbReference type="NCBI Taxonomy" id="153919"/>
    <lineage>
        <taxon>Eukaryota</taxon>
        <taxon>Fungi</taxon>
        <taxon>Dikarya</taxon>
        <taxon>Basidiomycota</taxon>
        <taxon>Agaricomycotina</taxon>
        <taxon>Agaricomycetes</taxon>
        <taxon>Agaricomycetidae</taxon>
        <taxon>Agaricales</taxon>
        <taxon>Marasmiineae</taxon>
        <taxon>Omphalotaceae</taxon>
        <taxon>Lentinula</taxon>
    </lineage>
</organism>
<keyword evidence="2" id="KW-1185">Reference proteome</keyword>
<protein>
    <submittedName>
        <fullName evidence="1">Uncharacterized protein</fullName>
    </submittedName>
</protein>
<evidence type="ECO:0000313" key="2">
    <source>
        <dbReference type="Proteomes" id="UP001163846"/>
    </source>
</evidence>
<comment type="caution">
    <text evidence="1">The sequence shown here is derived from an EMBL/GenBank/DDBJ whole genome shotgun (WGS) entry which is preliminary data.</text>
</comment>
<name>A0AA38UCF3_9AGAR</name>
<evidence type="ECO:0000313" key="1">
    <source>
        <dbReference type="EMBL" id="KAJ3833372.1"/>
    </source>
</evidence>
<proteinExistence type="predicted"/>
<gene>
    <name evidence="1" type="ORF">F5878DRAFT_699907</name>
</gene>
<accession>A0AA38UCF3</accession>
<dbReference type="EMBL" id="MU806711">
    <property type="protein sequence ID" value="KAJ3833372.1"/>
    <property type="molecule type" value="Genomic_DNA"/>
</dbReference>
<sequence>MAIVPHIVYKNQGKNILSDRLVNKRGFLHEKVYVSYPWSLDHLAVAAPPTTLFSLSKYALSRADLMATQLNTRVILRGVGKWLGNIDVAMRIVKSFQNQYFLQGFVDLFDEYKSLTISLTRIL</sequence>
<reference evidence="1" key="1">
    <citation type="submission" date="2022-08" db="EMBL/GenBank/DDBJ databases">
        <authorList>
            <consortium name="DOE Joint Genome Institute"/>
            <person name="Min B."/>
            <person name="Riley R."/>
            <person name="Sierra-Patev S."/>
            <person name="Naranjo-Ortiz M."/>
            <person name="Looney B."/>
            <person name="Konkel Z."/>
            <person name="Slot J.C."/>
            <person name="Sakamoto Y."/>
            <person name="Steenwyk J.L."/>
            <person name="Rokas A."/>
            <person name="Carro J."/>
            <person name="Camarero S."/>
            <person name="Ferreira P."/>
            <person name="Molpeceres G."/>
            <person name="Ruiz-Duenas F.J."/>
            <person name="Serrano A."/>
            <person name="Henrissat B."/>
            <person name="Drula E."/>
            <person name="Hughes K.W."/>
            <person name="Mata J.L."/>
            <person name="Ishikawa N.K."/>
            <person name="Vargas-Isla R."/>
            <person name="Ushijima S."/>
            <person name="Smith C.A."/>
            <person name="Ahrendt S."/>
            <person name="Andreopoulos W."/>
            <person name="He G."/>
            <person name="Labutti K."/>
            <person name="Lipzen A."/>
            <person name="Ng V."/>
            <person name="Sandor L."/>
            <person name="Barry K."/>
            <person name="Martinez A.T."/>
            <person name="Xiao Y."/>
            <person name="Gibbons J.G."/>
            <person name="Terashima K."/>
            <person name="Hibbett D.S."/>
            <person name="Grigoriev I.V."/>
        </authorList>
    </citation>
    <scope>NUCLEOTIDE SEQUENCE</scope>
    <source>
        <strain evidence="1">TFB9207</strain>
    </source>
</reference>